<comment type="subcellular location">
    <subcellularLocation>
        <location evidence="1">Cell membrane</location>
        <topology evidence="1">Multi-pass membrane protein</topology>
    </subcellularLocation>
</comment>
<feature type="transmembrane region" description="Helical" evidence="7">
    <location>
        <begin position="75"/>
        <end position="98"/>
    </location>
</feature>
<dbReference type="SUPFAM" id="SSF103473">
    <property type="entry name" value="MFS general substrate transporter"/>
    <property type="match status" value="1"/>
</dbReference>
<feature type="transmembrane region" description="Helical" evidence="7">
    <location>
        <begin position="163"/>
        <end position="183"/>
    </location>
</feature>
<accession>A0ABV9W198</accession>
<keyword evidence="4 7" id="KW-0812">Transmembrane</keyword>
<evidence type="ECO:0000256" key="6">
    <source>
        <dbReference type="ARBA" id="ARBA00023136"/>
    </source>
</evidence>
<keyword evidence="3" id="KW-1003">Cell membrane</keyword>
<feature type="transmembrane region" description="Helical" evidence="7">
    <location>
        <begin position="104"/>
        <end position="123"/>
    </location>
</feature>
<evidence type="ECO:0000256" key="5">
    <source>
        <dbReference type="ARBA" id="ARBA00022989"/>
    </source>
</evidence>
<organism evidence="9 10">
    <name type="scientific">Dactylosporangium cerinum</name>
    <dbReference type="NCBI Taxonomy" id="1434730"/>
    <lineage>
        <taxon>Bacteria</taxon>
        <taxon>Bacillati</taxon>
        <taxon>Actinomycetota</taxon>
        <taxon>Actinomycetes</taxon>
        <taxon>Micromonosporales</taxon>
        <taxon>Micromonosporaceae</taxon>
        <taxon>Dactylosporangium</taxon>
    </lineage>
</organism>
<evidence type="ECO:0000259" key="8">
    <source>
        <dbReference type="PROSITE" id="PS50850"/>
    </source>
</evidence>
<dbReference type="PROSITE" id="PS50850">
    <property type="entry name" value="MFS"/>
    <property type="match status" value="1"/>
</dbReference>
<feature type="domain" description="Major facilitator superfamily (MFS) profile" evidence="8">
    <location>
        <begin position="9"/>
        <end position="450"/>
    </location>
</feature>
<feature type="transmembrane region" description="Helical" evidence="7">
    <location>
        <begin position="227"/>
        <end position="244"/>
    </location>
</feature>
<dbReference type="EMBL" id="JBHSIU010000041">
    <property type="protein sequence ID" value="MFC5002412.1"/>
    <property type="molecule type" value="Genomic_DNA"/>
</dbReference>
<comment type="caution">
    <text evidence="9">The sequence shown here is derived from an EMBL/GenBank/DDBJ whole genome shotgun (WGS) entry which is preliminary data.</text>
</comment>
<dbReference type="InterPro" id="IPR011701">
    <property type="entry name" value="MFS"/>
</dbReference>
<keyword evidence="6 7" id="KW-0472">Membrane</keyword>
<evidence type="ECO:0000256" key="2">
    <source>
        <dbReference type="ARBA" id="ARBA00022448"/>
    </source>
</evidence>
<dbReference type="InterPro" id="IPR020846">
    <property type="entry name" value="MFS_dom"/>
</dbReference>
<sequence length="470" mass="47079">MRRERAGLLLAAVVGAEFMLQLDGTIVAVALPDLQRELGLSTGALTWVVNGFLLAFGGGLLVAGRVGDLLGHRRAFLAGIALLTAGSALAGLAPATGWLIGGRVVQGAGAALAGPAGLALLSLSFDAERRERALGVYATVTGLAAGAGMLLGGLLTWAGDWRWTLLVNVPVGLVVLVLSARLVPARAAGTAGGRLDVAGALLSASGTTALVFGFVRAAGHGWRDTTAVSALGFAVLALAVLAVTQRRVSDPLLPPRVFADRGRAGAFAALVLLAFVLTGFLFFLTLLLQRVFDLDPLRTGLGFLPFGLALMLAARTAPALLRRMRPQLLAVCGLLLVGAAMLILSRVGAGSGYLTAVLGPEILLGLGAGATIVPLNVIVLASTGPADVGVTSGVLQAALSIGGSLGLAVLLSVSAGADGIAGGVARAFLGGALAAALAVLVAAAVWFTPSGRTPEATEDLAELSDQEATA</sequence>
<reference evidence="10" key="1">
    <citation type="journal article" date="2019" name="Int. J. Syst. Evol. Microbiol.">
        <title>The Global Catalogue of Microorganisms (GCM) 10K type strain sequencing project: providing services to taxonomists for standard genome sequencing and annotation.</title>
        <authorList>
            <consortium name="The Broad Institute Genomics Platform"/>
            <consortium name="The Broad Institute Genome Sequencing Center for Infectious Disease"/>
            <person name="Wu L."/>
            <person name="Ma J."/>
        </authorList>
    </citation>
    <scope>NUCLEOTIDE SEQUENCE [LARGE SCALE GENOMIC DNA]</scope>
    <source>
        <strain evidence="10">CGMCC 4.7152</strain>
    </source>
</reference>
<feature type="transmembrane region" description="Helical" evidence="7">
    <location>
        <begin position="300"/>
        <end position="321"/>
    </location>
</feature>
<evidence type="ECO:0000313" key="10">
    <source>
        <dbReference type="Proteomes" id="UP001595912"/>
    </source>
</evidence>
<evidence type="ECO:0000256" key="4">
    <source>
        <dbReference type="ARBA" id="ARBA00022692"/>
    </source>
</evidence>
<name>A0ABV9W198_9ACTN</name>
<evidence type="ECO:0000256" key="1">
    <source>
        <dbReference type="ARBA" id="ARBA00004651"/>
    </source>
</evidence>
<protein>
    <submittedName>
        <fullName evidence="9">MFS transporter</fullName>
    </submittedName>
</protein>
<feature type="transmembrane region" description="Helical" evidence="7">
    <location>
        <begin position="328"/>
        <end position="350"/>
    </location>
</feature>
<gene>
    <name evidence="9" type="ORF">ACFPIJ_31830</name>
</gene>
<feature type="transmembrane region" description="Helical" evidence="7">
    <location>
        <begin position="362"/>
        <end position="381"/>
    </location>
</feature>
<feature type="transmembrane region" description="Helical" evidence="7">
    <location>
        <begin position="393"/>
        <end position="415"/>
    </location>
</feature>
<dbReference type="Gene3D" id="1.20.1250.20">
    <property type="entry name" value="MFS general substrate transporter like domains"/>
    <property type="match status" value="1"/>
</dbReference>
<evidence type="ECO:0000256" key="3">
    <source>
        <dbReference type="ARBA" id="ARBA00022475"/>
    </source>
</evidence>
<dbReference type="PANTHER" id="PTHR42718">
    <property type="entry name" value="MAJOR FACILITATOR SUPERFAMILY MULTIDRUG TRANSPORTER MFSC"/>
    <property type="match status" value="1"/>
</dbReference>
<feature type="transmembrane region" description="Helical" evidence="7">
    <location>
        <begin position="427"/>
        <end position="447"/>
    </location>
</feature>
<dbReference type="Pfam" id="PF07690">
    <property type="entry name" value="MFS_1"/>
    <property type="match status" value="1"/>
</dbReference>
<evidence type="ECO:0000256" key="7">
    <source>
        <dbReference type="SAM" id="Phobius"/>
    </source>
</evidence>
<dbReference type="PANTHER" id="PTHR42718:SF46">
    <property type="entry name" value="BLR6921 PROTEIN"/>
    <property type="match status" value="1"/>
</dbReference>
<keyword evidence="10" id="KW-1185">Reference proteome</keyword>
<keyword evidence="2" id="KW-0813">Transport</keyword>
<feature type="transmembrane region" description="Helical" evidence="7">
    <location>
        <begin position="195"/>
        <end position="215"/>
    </location>
</feature>
<feature type="transmembrane region" description="Helical" evidence="7">
    <location>
        <begin position="44"/>
        <end position="63"/>
    </location>
</feature>
<keyword evidence="5 7" id="KW-1133">Transmembrane helix</keyword>
<feature type="transmembrane region" description="Helical" evidence="7">
    <location>
        <begin position="135"/>
        <end position="157"/>
    </location>
</feature>
<feature type="transmembrane region" description="Helical" evidence="7">
    <location>
        <begin position="265"/>
        <end position="288"/>
    </location>
</feature>
<proteinExistence type="predicted"/>
<evidence type="ECO:0000313" key="9">
    <source>
        <dbReference type="EMBL" id="MFC5002412.1"/>
    </source>
</evidence>
<dbReference type="InterPro" id="IPR036259">
    <property type="entry name" value="MFS_trans_sf"/>
</dbReference>
<dbReference type="RefSeq" id="WP_380120447.1">
    <property type="nucleotide sequence ID" value="NZ_JBHSIU010000041.1"/>
</dbReference>
<dbReference type="Gene3D" id="1.20.1720.10">
    <property type="entry name" value="Multidrug resistance protein D"/>
    <property type="match status" value="1"/>
</dbReference>
<dbReference type="Proteomes" id="UP001595912">
    <property type="component" value="Unassembled WGS sequence"/>
</dbReference>
<dbReference type="CDD" id="cd17321">
    <property type="entry name" value="MFS_MMR_MDR_like"/>
    <property type="match status" value="1"/>
</dbReference>